<keyword evidence="1" id="KW-1133">Transmembrane helix</keyword>
<dbReference type="SUPFAM" id="SSF58104">
    <property type="entry name" value="Methyl-accepting chemotaxis protein (MCP) signaling domain"/>
    <property type="match status" value="1"/>
</dbReference>
<feature type="transmembrane region" description="Helical" evidence="1">
    <location>
        <begin position="7"/>
        <end position="28"/>
    </location>
</feature>
<feature type="domain" description="Mce/MlaD" evidence="2">
    <location>
        <begin position="43"/>
        <end position="138"/>
    </location>
</feature>
<dbReference type="EMBL" id="JAIOIU010000103">
    <property type="protein sequence ID" value="MBZ0160203.1"/>
    <property type="molecule type" value="Genomic_DNA"/>
</dbReference>
<dbReference type="PANTHER" id="PTHR36698:SF3">
    <property type="entry name" value="ABC-TYPE TRANSPORT AUXILIARY LIPOPROTEIN COMPONENT DOMAIN-CONTAINING PROTEIN"/>
    <property type="match status" value="1"/>
</dbReference>
<sequence>MAKKANPALIGAFVLGAIVLAVGGLVVFGGGKFFRQTQVWVGYFHESVKGLAIGSPVTFQGVKIGSVTDIKVVVDPKEIKIRTPVFFEIEADRFTSALGEIRFEKGAPGVKIMIERGLRAQLETQSFVTGQLAVALDFHPDTPVHLTGLNPDLLEMPTIPSSAEKLARTIENLPIDEITQSALKTIQGVDRLINAPELKETIRSLSAAARDLRELAQHMDAEVRPLTTDVAKTLEATRDTLKDTQKLVQDVGGQVGPAVASVEKTLTAARTTLEGAQRTLGTVTETVAETSSMQHELTGALRELSAALRSIRTLSDYLERHPDALLFGKGAAGGK</sequence>
<accession>A0AAJ1AI86</accession>
<comment type="caution">
    <text evidence="3">The sequence shown here is derived from an EMBL/GenBank/DDBJ whole genome shotgun (WGS) entry which is preliminary data.</text>
</comment>
<name>A0AAJ1AI86_9BACT</name>
<dbReference type="Proteomes" id="UP001197609">
    <property type="component" value="Unassembled WGS sequence"/>
</dbReference>
<dbReference type="InterPro" id="IPR003399">
    <property type="entry name" value="Mce/MlaD"/>
</dbReference>
<reference evidence="3 4" key="1">
    <citation type="journal article" date="2021" name="bioRxiv">
        <title>Unraveling nitrogen, sulfur and carbon metabolic pathways and microbial community transcriptional responses to substrate deprivation and toxicity stresses in a bioreactor mimicking anoxic brackish coastal sediment conditions.</title>
        <authorList>
            <person name="Martins P.D."/>
            <person name="Echeveste M.J."/>
            <person name="Arshad A."/>
            <person name="Kurth J."/>
            <person name="Ouboter H."/>
            <person name="Jetten M.S.M."/>
            <person name="Welte C.U."/>
        </authorList>
    </citation>
    <scope>NUCLEOTIDE SEQUENCE [LARGE SCALE GENOMIC DNA]</scope>
    <source>
        <strain evidence="3">MAG_38</strain>
    </source>
</reference>
<gene>
    <name evidence="3" type="ORF">K8G79_08725</name>
</gene>
<dbReference type="PANTHER" id="PTHR36698">
    <property type="entry name" value="BLL5892 PROTEIN"/>
    <property type="match status" value="1"/>
</dbReference>
<dbReference type="AlphaFoldDB" id="A0AAJ1AI86"/>
<evidence type="ECO:0000313" key="4">
    <source>
        <dbReference type="Proteomes" id="UP001197609"/>
    </source>
</evidence>
<keyword evidence="1" id="KW-0812">Transmembrane</keyword>
<evidence type="ECO:0000313" key="3">
    <source>
        <dbReference type="EMBL" id="MBZ0160203.1"/>
    </source>
</evidence>
<organism evidence="3 4">
    <name type="scientific">Candidatus Methylomirabilis tolerans</name>
    <dbReference type="NCBI Taxonomy" id="3123416"/>
    <lineage>
        <taxon>Bacteria</taxon>
        <taxon>Candidatus Methylomirabilota</taxon>
        <taxon>Candidatus Methylomirabilia</taxon>
        <taxon>Candidatus Methylomirabilales</taxon>
        <taxon>Candidatus Methylomirabilaceae</taxon>
        <taxon>Candidatus Methylomirabilis</taxon>
    </lineage>
</organism>
<keyword evidence="1" id="KW-0472">Membrane</keyword>
<proteinExistence type="predicted"/>
<dbReference type="Pfam" id="PF02470">
    <property type="entry name" value="MlaD"/>
    <property type="match status" value="1"/>
</dbReference>
<evidence type="ECO:0000259" key="2">
    <source>
        <dbReference type="Pfam" id="PF02470"/>
    </source>
</evidence>
<evidence type="ECO:0000256" key="1">
    <source>
        <dbReference type="SAM" id="Phobius"/>
    </source>
</evidence>
<protein>
    <submittedName>
        <fullName evidence="3">MlaD family protein</fullName>
    </submittedName>
</protein>